<dbReference type="GO" id="GO:0016020">
    <property type="term" value="C:membrane"/>
    <property type="evidence" value="ECO:0007669"/>
    <property type="project" value="InterPro"/>
</dbReference>
<feature type="domain" description="Transglycosylase SLT" evidence="2">
    <location>
        <begin position="113"/>
        <end position="209"/>
    </location>
</feature>
<proteinExistence type="inferred from homology"/>
<dbReference type="SUPFAM" id="SSF53955">
    <property type="entry name" value="Lysozyme-like"/>
    <property type="match status" value="1"/>
</dbReference>
<dbReference type="CDD" id="cd00254">
    <property type="entry name" value="LT-like"/>
    <property type="match status" value="1"/>
</dbReference>
<dbReference type="InterPro" id="IPR000189">
    <property type="entry name" value="Transglyc_AS"/>
</dbReference>
<dbReference type="Gene3D" id="1.10.530.10">
    <property type="match status" value="1"/>
</dbReference>
<dbReference type="RefSeq" id="WP_271435948.1">
    <property type="nucleotide sequence ID" value="NZ_CP073355.1"/>
</dbReference>
<dbReference type="Pfam" id="PF01464">
    <property type="entry name" value="SLT"/>
    <property type="match status" value="1"/>
</dbReference>
<accession>A0AAX3BEX0</accession>
<evidence type="ECO:0000259" key="2">
    <source>
        <dbReference type="Pfam" id="PF01464"/>
    </source>
</evidence>
<dbReference type="PANTHER" id="PTHR37423:SF2">
    <property type="entry name" value="MEMBRANE-BOUND LYTIC MUREIN TRANSGLYCOSYLASE C"/>
    <property type="match status" value="1"/>
</dbReference>
<gene>
    <name evidence="3" type="ORF">KDW03_03170</name>
</gene>
<dbReference type="Proteomes" id="UP001056539">
    <property type="component" value="Chromosome"/>
</dbReference>
<comment type="similarity">
    <text evidence="1">Belongs to the transglycosylase Slt family.</text>
</comment>
<dbReference type="GO" id="GO:0000270">
    <property type="term" value="P:peptidoglycan metabolic process"/>
    <property type="evidence" value="ECO:0007669"/>
    <property type="project" value="InterPro"/>
</dbReference>
<dbReference type="GO" id="GO:0008933">
    <property type="term" value="F:peptidoglycan lytic transglycosylase activity"/>
    <property type="evidence" value="ECO:0007669"/>
    <property type="project" value="InterPro"/>
</dbReference>
<name>A0AAX3BEX0_9SPIR</name>
<dbReference type="PANTHER" id="PTHR37423">
    <property type="entry name" value="SOLUBLE LYTIC MUREIN TRANSGLYCOSYLASE-RELATED"/>
    <property type="match status" value="1"/>
</dbReference>
<sequence length="235" mass="26121">MIEGIHEVYRRITEIQSRIQELQALGKVEPVSSISESEASSLSQKTSSPTTQSFSEILKQVLSDTSSSEGYLEDGIGEKINQFIGSTTEKNMLFNALYKINQNKTSSSRIEDLIQEAAEKYRVDPALIKAVIQQESQFNPQAVSPKGAMGLMQLMPETASALSVENPFDPRENIMGGTRYLRLMLDRFQGNLALSLAAYNAGPSAVERFGGIPPYEETQDYVKKVLSYYNAYKNI</sequence>
<dbReference type="PROSITE" id="PS00922">
    <property type="entry name" value="TRANSGLYCOSYLASE"/>
    <property type="match status" value="1"/>
</dbReference>
<dbReference type="InterPro" id="IPR023346">
    <property type="entry name" value="Lysozyme-like_dom_sf"/>
</dbReference>
<evidence type="ECO:0000313" key="4">
    <source>
        <dbReference type="Proteomes" id="UP001056539"/>
    </source>
</evidence>
<dbReference type="KEGG" id="taqu:KDW03_03170"/>
<reference evidence="3" key="2">
    <citation type="submission" date="2022-06" db="EMBL/GenBank/DDBJ databases">
        <title>Thermospira aquatica gen. nov., sp. nov.</title>
        <authorList>
            <person name="Ben Ali Gam Z."/>
            <person name="Labat M."/>
        </authorList>
    </citation>
    <scope>NUCLEOTIDE SEQUENCE</scope>
    <source>
        <strain evidence="3">F1F22</strain>
    </source>
</reference>
<organism evidence="3 4">
    <name type="scientific">Thermospira aquatica</name>
    <dbReference type="NCBI Taxonomy" id="2828656"/>
    <lineage>
        <taxon>Bacteria</taxon>
        <taxon>Pseudomonadati</taxon>
        <taxon>Spirochaetota</taxon>
        <taxon>Spirochaetia</taxon>
        <taxon>Brevinematales</taxon>
        <taxon>Thermospiraceae</taxon>
        <taxon>Thermospira</taxon>
    </lineage>
</organism>
<dbReference type="AlphaFoldDB" id="A0AAX3BEX0"/>
<evidence type="ECO:0000256" key="1">
    <source>
        <dbReference type="ARBA" id="ARBA00007734"/>
    </source>
</evidence>
<dbReference type="InterPro" id="IPR008258">
    <property type="entry name" value="Transglycosylase_SLT_dom_1"/>
</dbReference>
<keyword evidence="4" id="KW-1185">Reference proteome</keyword>
<reference evidence="3" key="1">
    <citation type="submission" date="2021-04" db="EMBL/GenBank/DDBJ databases">
        <authorList>
            <person name="Postec A."/>
        </authorList>
    </citation>
    <scope>NUCLEOTIDE SEQUENCE</scope>
    <source>
        <strain evidence="3">F1F22</strain>
    </source>
</reference>
<protein>
    <submittedName>
        <fullName evidence="3">Lytic transglycosylase domain-containing protein</fullName>
    </submittedName>
</protein>
<evidence type="ECO:0000313" key="3">
    <source>
        <dbReference type="EMBL" id="URA10820.1"/>
    </source>
</evidence>
<dbReference type="EMBL" id="CP073355">
    <property type="protein sequence ID" value="URA10820.1"/>
    <property type="molecule type" value="Genomic_DNA"/>
</dbReference>